<protein>
    <submittedName>
        <fullName evidence="1">Uncharacterized protein</fullName>
    </submittedName>
</protein>
<name>A0A8J3MXR1_9CHLR</name>
<proteinExistence type="predicted"/>
<dbReference type="Proteomes" id="UP000612362">
    <property type="component" value="Unassembled WGS sequence"/>
</dbReference>
<evidence type="ECO:0000313" key="2">
    <source>
        <dbReference type="Proteomes" id="UP000612362"/>
    </source>
</evidence>
<sequence>MRDTPMCNEKTEQDYHAGFSRVMWFAEQAKLQGWKLSDRQIVHEIMQRERAAQIRDKSSLPIVGKEVRSSAWNRGQADALRALLRSQREHYGKGL</sequence>
<dbReference type="RefSeq" id="WP_220199311.1">
    <property type="nucleotide sequence ID" value="NZ_BNJF01000007.1"/>
</dbReference>
<accession>A0A8J3MXR1</accession>
<dbReference type="EMBL" id="BNJF01000007">
    <property type="protein sequence ID" value="GHO50261.1"/>
    <property type="molecule type" value="Genomic_DNA"/>
</dbReference>
<reference evidence="1" key="1">
    <citation type="submission" date="2020-10" db="EMBL/GenBank/DDBJ databases">
        <title>Taxonomic study of unclassified bacteria belonging to the class Ktedonobacteria.</title>
        <authorList>
            <person name="Yabe S."/>
            <person name="Wang C.M."/>
            <person name="Zheng Y."/>
            <person name="Sakai Y."/>
            <person name="Cavaletti L."/>
            <person name="Monciardini P."/>
            <person name="Donadio S."/>
        </authorList>
    </citation>
    <scope>NUCLEOTIDE SEQUENCE</scope>
    <source>
        <strain evidence="1">SOSP1-1</strain>
    </source>
</reference>
<gene>
    <name evidence="1" type="ORF">KSX_84240</name>
</gene>
<evidence type="ECO:0000313" key="1">
    <source>
        <dbReference type="EMBL" id="GHO50261.1"/>
    </source>
</evidence>
<organism evidence="1 2">
    <name type="scientific">Ktedonospora formicarum</name>
    <dbReference type="NCBI Taxonomy" id="2778364"/>
    <lineage>
        <taxon>Bacteria</taxon>
        <taxon>Bacillati</taxon>
        <taxon>Chloroflexota</taxon>
        <taxon>Ktedonobacteria</taxon>
        <taxon>Ktedonobacterales</taxon>
        <taxon>Ktedonobacteraceae</taxon>
        <taxon>Ktedonospora</taxon>
    </lineage>
</organism>
<dbReference type="AlphaFoldDB" id="A0A8J3MXR1"/>
<comment type="caution">
    <text evidence="1">The sequence shown here is derived from an EMBL/GenBank/DDBJ whole genome shotgun (WGS) entry which is preliminary data.</text>
</comment>
<keyword evidence="2" id="KW-1185">Reference proteome</keyword>